<dbReference type="InterPro" id="IPR036513">
    <property type="entry name" value="STAS_dom_sf"/>
</dbReference>
<name>A0ABP6MSN5_9ACTN</name>
<evidence type="ECO:0000313" key="3">
    <source>
        <dbReference type="EMBL" id="GAA3119761.1"/>
    </source>
</evidence>
<dbReference type="Proteomes" id="UP001501637">
    <property type="component" value="Unassembled WGS sequence"/>
</dbReference>
<dbReference type="EMBL" id="BAAAUG010000084">
    <property type="protein sequence ID" value="GAA3119761.1"/>
    <property type="molecule type" value="Genomic_DNA"/>
</dbReference>
<dbReference type="RefSeq" id="WP_344523573.1">
    <property type="nucleotide sequence ID" value="NZ_BAAAUG010000084.1"/>
</dbReference>
<protein>
    <recommendedName>
        <fullName evidence="2">STAS domain-containing protein</fullName>
    </recommendedName>
</protein>
<evidence type="ECO:0000256" key="1">
    <source>
        <dbReference type="SAM" id="MobiDB-lite"/>
    </source>
</evidence>
<dbReference type="PROSITE" id="PS50801">
    <property type="entry name" value="STAS"/>
    <property type="match status" value="1"/>
</dbReference>
<feature type="region of interest" description="Disordered" evidence="1">
    <location>
        <begin position="107"/>
        <end position="130"/>
    </location>
</feature>
<evidence type="ECO:0000313" key="4">
    <source>
        <dbReference type="Proteomes" id="UP001501637"/>
    </source>
</evidence>
<accession>A0ABP6MSN5</accession>
<sequence length="130" mass="13950">MSSGGPHGLPNVEAIKPPDLTLTGTLDREATHRLCEEARATLQASDADVLVCDVADLGPPVLAAVDALARLQLTARRAGGRIRLRNPAPHLRELLHLVGLPIEVEMGRQAEQREPPGRVQEAVEARDPPL</sequence>
<dbReference type="SUPFAM" id="SSF52091">
    <property type="entry name" value="SpoIIaa-like"/>
    <property type="match status" value="1"/>
</dbReference>
<keyword evidence="4" id="KW-1185">Reference proteome</keyword>
<proteinExistence type="predicted"/>
<gene>
    <name evidence="3" type="ORF">GCM10010449_47350</name>
</gene>
<dbReference type="InterPro" id="IPR058548">
    <property type="entry name" value="MlaB-like_STAS"/>
</dbReference>
<dbReference type="InterPro" id="IPR002645">
    <property type="entry name" value="STAS_dom"/>
</dbReference>
<comment type="caution">
    <text evidence="3">The sequence shown here is derived from an EMBL/GenBank/DDBJ whole genome shotgun (WGS) entry which is preliminary data.</text>
</comment>
<dbReference type="Pfam" id="PF13466">
    <property type="entry name" value="STAS_2"/>
    <property type="match status" value="1"/>
</dbReference>
<reference evidence="4" key="1">
    <citation type="journal article" date="2019" name="Int. J. Syst. Evol. Microbiol.">
        <title>The Global Catalogue of Microorganisms (GCM) 10K type strain sequencing project: providing services to taxonomists for standard genome sequencing and annotation.</title>
        <authorList>
            <consortium name="The Broad Institute Genomics Platform"/>
            <consortium name="The Broad Institute Genome Sequencing Center for Infectious Disease"/>
            <person name="Wu L."/>
            <person name="Ma J."/>
        </authorList>
    </citation>
    <scope>NUCLEOTIDE SEQUENCE [LARGE SCALE GENOMIC DNA]</scope>
    <source>
        <strain evidence="4">JCM 9092</strain>
    </source>
</reference>
<evidence type="ECO:0000259" key="2">
    <source>
        <dbReference type="PROSITE" id="PS50801"/>
    </source>
</evidence>
<organism evidence="3 4">
    <name type="scientific">Streptomyces rectiviolaceus</name>
    <dbReference type="NCBI Taxonomy" id="332591"/>
    <lineage>
        <taxon>Bacteria</taxon>
        <taxon>Bacillati</taxon>
        <taxon>Actinomycetota</taxon>
        <taxon>Actinomycetes</taxon>
        <taxon>Kitasatosporales</taxon>
        <taxon>Streptomycetaceae</taxon>
        <taxon>Streptomyces</taxon>
    </lineage>
</organism>
<feature type="domain" description="STAS" evidence="2">
    <location>
        <begin position="20"/>
        <end position="126"/>
    </location>
</feature>
<dbReference type="Gene3D" id="3.30.750.24">
    <property type="entry name" value="STAS domain"/>
    <property type="match status" value="1"/>
</dbReference>